<proteinExistence type="predicted"/>
<evidence type="ECO:0000313" key="2">
    <source>
        <dbReference type="EMBL" id="KAF3517134.1"/>
    </source>
</evidence>
<feature type="compositionally biased region" description="Polar residues" evidence="1">
    <location>
        <begin position="190"/>
        <end position="205"/>
    </location>
</feature>
<name>A0ABQ7AT33_BRACR</name>
<evidence type="ECO:0000256" key="1">
    <source>
        <dbReference type="SAM" id="MobiDB-lite"/>
    </source>
</evidence>
<gene>
    <name evidence="2" type="ORF">DY000_02060204</name>
</gene>
<dbReference type="EMBL" id="QGKV02001556">
    <property type="protein sequence ID" value="KAF3517134.1"/>
    <property type="molecule type" value="Genomic_DNA"/>
</dbReference>
<comment type="caution">
    <text evidence="2">The sequence shown here is derived from an EMBL/GenBank/DDBJ whole genome shotgun (WGS) entry which is preliminary data.</text>
</comment>
<evidence type="ECO:0000313" key="3">
    <source>
        <dbReference type="Proteomes" id="UP000266723"/>
    </source>
</evidence>
<feature type="compositionally biased region" description="Basic and acidic residues" evidence="1">
    <location>
        <begin position="286"/>
        <end position="298"/>
    </location>
</feature>
<dbReference type="Proteomes" id="UP000266723">
    <property type="component" value="Unassembled WGS sequence"/>
</dbReference>
<reference evidence="2 3" key="1">
    <citation type="journal article" date="2020" name="BMC Genomics">
        <title>Intraspecific diversification of the crop wild relative Brassica cretica Lam. using demographic model selection.</title>
        <authorList>
            <person name="Kioukis A."/>
            <person name="Michalopoulou V.A."/>
            <person name="Briers L."/>
            <person name="Pirintsos S."/>
            <person name="Studholme D.J."/>
            <person name="Pavlidis P."/>
            <person name="Sarris P.F."/>
        </authorList>
    </citation>
    <scope>NUCLEOTIDE SEQUENCE [LARGE SCALE GENOMIC DNA]</scope>
    <source>
        <strain evidence="3">cv. PFS-1207/04</strain>
    </source>
</reference>
<feature type="region of interest" description="Disordered" evidence="1">
    <location>
        <begin position="279"/>
        <end position="298"/>
    </location>
</feature>
<feature type="region of interest" description="Disordered" evidence="1">
    <location>
        <begin position="187"/>
        <end position="221"/>
    </location>
</feature>
<protein>
    <submittedName>
        <fullName evidence="2">Uncharacterized protein</fullName>
    </submittedName>
</protein>
<sequence length="298" mass="33098">MFSGRNDVGESRGWHYVSPELGFVLRSEVDEMCLVMCGVWVCGSDGKWEFVVDTKKMARMVTVEEGISIKELERRVLVEFREGELEHDVALSYWPPDSLELATRINPPPPLGSMNLFATVELLGVDGLRADSGMGVGFHTHVIDKKHSDGGFRENGGNVSSVGSKTNFINLDDFELVEEVDKLEERMKAESNTTGPGVFSGSSEGIDSDYSGPEEIDERDVRPRGYDYEFWEPLIVGDLGCSNSVEVVFNDKEAGGLVKMEEARRPYSCYTNNAFDHMVDPGGSSEWERADTKDEEPG</sequence>
<accession>A0ABQ7AT33</accession>
<keyword evidence="3" id="KW-1185">Reference proteome</keyword>
<organism evidence="2 3">
    <name type="scientific">Brassica cretica</name>
    <name type="common">Mustard</name>
    <dbReference type="NCBI Taxonomy" id="69181"/>
    <lineage>
        <taxon>Eukaryota</taxon>
        <taxon>Viridiplantae</taxon>
        <taxon>Streptophyta</taxon>
        <taxon>Embryophyta</taxon>
        <taxon>Tracheophyta</taxon>
        <taxon>Spermatophyta</taxon>
        <taxon>Magnoliopsida</taxon>
        <taxon>eudicotyledons</taxon>
        <taxon>Gunneridae</taxon>
        <taxon>Pentapetalae</taxon>
        <taxon>rosids</taxon>
        <taxon>malvids</taxon>
        <taxon>Brassicales</taxon>
        <taxon>Brassicaceae</taxon>
        <taxon>Brassiceae</taxon>
        <taxon>Brassica</taxon>
    </lineage>
</organism>